<name>A0A250IQ71_9BACT</name>
<sequence length="367" mass="40103">MKPSPSSERIRAVDWLRGLSVLVMIQCHALVLLRPELRQSTTTKQLLRVDGLVAPAFLFSAGFALALLLVRGASQGSRGARFGRNLRRIAQVLGVATLVNWMWFPLFREPRWLVRMDILHCVGVSLLLALPVATLLASRPRVLRGTALTLALTTFFLSPLGEAVNGPWATVLNKSTGAVFPLLPWLGFTWLGTYAGAVAAEGGRAGLVRALLFLIGLGCAGWLAANPLNGLYPEHHFFVTNPSNAAERWMWVCIGLLALVALETRVAPGGAPSRARRFLETFGSSSLSAYVFHLGLLYFNVLGFSFQVAWGNRSGWGQYTLLTVALIALTYGLCRGLDLLPDASRRGMRWLSRIVRVDTGEKIADPR</sequence>
<feature type="transmembrane region" description="Helical" evidence="1">
    <location>
        <begin position="52"/>
        <end position="69"/>
    </location>
</feature>
<evidence type="ECO:0000313" key="4">
    <source>
        <dbReference type="Proteomes" id="UP000217289"/>
    </source>
</evidence>
<feature type="domain" description="Heparan-alpha-glucosaminide N-acetyltransferase catalytic" evidence="2">
    <location>
        <begin position="9"/>
        <end position="203"/>
    </location>
</feature>
<feature type="transmembrane region" description="Helical" evidence="1">
    <location>
        <begin position="12"/>
        <end position="32"/>
    </location>
</feature>
<reference evidence="3 4" key="1">
    <citation type="submission" date="2017-06" db="EMBL/GenBank/DDBJ databases">
        <authorList>
            <person name="Kim H.J."/>
            <person name="Triplett B.A."/>
        </authorList>
    </citation>
    <scope>NUCLEOTIDE SEQUENCE [LARGE SCALE GENOMIC DNA]</scope>
    <source>
        <strain evidence="3 4">DSM 14713</strain>
    </source>
</reference>
<feature type="transmembrane region" description="Helical" evidence="1">
    <location>
        <begin position="112"/>
        <end position="130"/>
    </location>
</feature>
<keyword evidence="1" id="KW-0472">Membrane</keyword>
<dbReference type="Pfam" id="PF07786">
    <property type="entry name" value="HGSNAT_cat"/>
    <property type="match status" value="1"/>
</dbReference>
<keyword evidence="1" id="KW-1133">Transmembrane helix</keyword>
<evidence type="ECO:0000259" key="2">
    <source>
        <dbReference type="Pfam" id="PF07786"/>
    </source>
</evidence>
<evidence type="ECO:0000256" key="1">
    <source>
        <dbReference type="SAM" id="Phobius"/>
    </source>
</evidence>
<gene>
    <name evidence="3" type="ORF">MEBOL_006923</name>
</gene>
<accession>A0A250IQ71</accession>
<keyword evidence="4" id="KW-1185">Reference proteome</keyword>
<dbReference type="RefSeq" id="WP_245919129.1">
    <property type="nucleotide sequence ID" value="NZ_CP022163.1"/>
</dbReference>
<feature type="transmembrane region" description="Helical" evidence="1">
    <location>
        <begin position="89"/>
        <end position="106"/>
    </location>
</feature>
<evidence type="ECO:0000313" key="3">
    <source>
        <dbReference type="EMBL" id="ATB33428.1"/>
    </source>
</evidence>
<feature type="transmembrane region" description="Helical" evidence="1">
    <location>
        <begin position="207"/>
        <end position="228"/>
    </location>
</feature>
<organism evidence="3 4">
    <name type="scientific">Melittangium boletus DSM 14713</name>
    <dbReference type="NCBI Taxonomy" id="1294270"/>
    <lineage>
        <taxon>Bacteria</taxon>
        <taxon>Pseudomonadati</taxon>
        <taxon>Myxococcota</taxon>
        <taxon>Myxococcia</taxon>
        <taxon>Myxococcales</taxon>
        <taxon>Cystobacterineae</taxon>
        <taxon>Archangiaceae</taxon>
        <taxon>Melittangium</taxon>
    </lineage>
</organism>
<protein>
    <recommendedName>
        <fullName evidence="2">Heparan-alpha-glucosaminide N-acetyltransferase catalytic domain-containing protein</fullName>
    </recommendedName>
</protein>
<feature type="transmembrane region" description="Helical" evidence="1">
    <location>
        <begin position="180"/>
        <end position="200"/>
    </location>
</feature>
<dbReference type="EMBL" id="CP022163">
    <property type="protein sequence ID" value="ATB33428.1"/>
    <property type="molecule type" value="Genomic_DNA"/>
</dbReference>
<feature type="transmembrane region" description="Helical" evidence="1">
    <location>
        <begin position="316"/>
        <end position="340"/>
    </location>
</feature>
<dbReference type="AlphaFoldDB" id="A0A250IQ71"/>
<keyword evidence="1" id="KW-0812">Transmembrane</keyword>
<feature type="transmembrane region" description="Helical" evidence="1">
    <location>
        <begin position="248"/>
        <end position="266"/>
    </location>
</feature>
<dbReference type="KEGG" id="mbd:MEBOL_006923"/>
<proteinExistence type="predicted"/>
<dbReference type="Proteomes" id="UP000217289">
    <property type="component" value="Chromosome"/>
</dbReference>
<dbReference type="InterPro" id="IPR012429">
    <property type="entry name" value="HGSNAT_cat"/>
</dbReference>
<feature type="transmembrane region" description="Helical" evidence="1">
    <location>
        <begin position="287"/>
        <end position="310"/>
    </location>
</feature>